<name>A0A8J6PBI7_9GAMM</name>
<gene>
    <name evidence="1" type="ORF">H8D24_06825</name>
</gene>
<evidence type="ECO:0000313" key="2">
    <source>
        <dbReference type="Proteomes" id="UP000654401"/>
    </source>
</evidence>
<reference evidence="1 2" key="1">
    <citation type="submission" date="2020-08" db="EMBL/GenBank/DDBJ databases">
        <title>Bridging the membrane lipid divide: bacteria of the FCB group superphylum have the potential to synthesize archaeal ether lipids.</title>
        <authorList>
            <person name="Villanueva L."/>
            <person name="Von Meijenfeldt F.A.B."/>
            <person name="Westbye A.B."/>
            <person name="Yadav S."/>
            <person name="Hopmans E.C."/>
            <person name="Dutilh B.E."/>
            <person name="Sinninghe Damste J.S."/>
        </authorList>
    </citation>
    <scope>NUCLEOTIDE SEQUENCE [LARGE SCALE GENOMIC DNA]</scope>
    <source>
        <strain evidence="1">NIOZ-UU100</strain>
    </source>
</reference>
<proteinExistence type="predicted"/>
<evidence type="ECO:0000313" key="1">
    <source>
        <dbReference type="EMBL" id="MBC8520101.1"/>
    </source>
</evidence>
<dbReference type="AlphaFoldDB" id="A0A8J6PBI7"/>
<protein>
    <submittedName>
        <fullName evidence="1">Uncharacterized protein</fullName>
    </submittedName>
</protein>
<dbReference type="Proteomes" id="UP000654401">
    <property type="component" value="Unassembled WGS sequence"/>
</dbReference>
<sequence length="115" mass="13437">MDNNTDNPFMAEWSEQGHTVCLGHWQISYKGKPIQLPLAKRDEEMGTFGIYSYLYPDDPEFAEGLEEDEWILENMEWITNFFETNNIPLDEQHLSWFYQAINQNDWSCGSCGGCI</sequence>
<dbReference type="EMBL" id="JACNFK010000034">
    <property type="protein sequence ID" value="MBC8520101.1"/>
    <property type="molecule type" value="Genomic_DNA"/>
</dbReference>
<accession>A0A8J6PBI7</accession>
<comment type="caution">
    <text evidence="1">The sequence shown here is derived from an EMBL/GenBank/DDBJ whole genome shotgun (WGS) entry which is preliminary data.</text>
</comment>
<organism evidence="1 2">
    <name type="scientific">Candidatus Thiopontia autotrophica</name>
    <dbReference type="NCBI Taxonomy" id="2841688"/>
    <lineage>
        <taxon>Bacteria</taxon>
        <taxon>Pseudomonadati</taxon>
        <taxon>Pseudomonadota</taxon>
        <taxon>Gammaproteobacteria</taxon>
        <taxon>Candidatus Thiopontia</taxon>
    </lineage>
</organism>